<comment type="caution">
    <text evidence="1">The sequence shown here is derived from an EMBL/GenBank/DDBJ whole genome shotgun (WGS) entry which is preliminary data.</text>
</comment>
<evidence type="ECO:0000313" key="2">
    <source>
        <dbReference type="Proteomes" id="UP000823900"/>
    </source>
</evidence>
<reference evidence="1" key="1">
    <citation type="journal article" date="2021" name="PeerJ">
        <title>Extensive microbial diversity within the chicken gut microbiome revealed by metagenomics and culture.</title>
        <authorList>
            <person name="Gilroy R."/>
            <person name="Ravi A."/>
            <person name="Getino M."/>
            <person name="Pursley I."/>
            <person name="Horton D.L."/>
            <person name="Alikhan N.F."/>
            <person name="Baker D."/>
            <person name="Gharbi K."/>
            <person name="Hall N."/>
            <person name="Watson M."/>
            <person name="Adriaenssens E.M."/>
            <person name="Foster-Nyarko E."/>
            <person name="Jarju S."/>
            <person name="Secka A."/>
            <person name="Antonio M."/>
            <person name="Oren A."/>
            <person name="Chaudhuri R.R."/>
            <person name="La Ragione R."/>
            <person name="Hildebrand F."/>
            <person name="Pallen M.J."/>
        </authorList>
    </citation>
    <scope>NUCLEOTIDE SEQUENCE</scope>
    <source>
        <strain evidence="1">CHK178-16964</strain>
    </source>
</reference>
<dbReference type="AlphaFoldDB" id="A0A9D2HK97"/>
<sequence>MDYTTLWNEFARALFVQVKRQIERAGYDRTFKAQVKSRLPDGRYEVLYRGNYYAASSSFQLTEGQIVRVCAPQNNWNDLFILTG</sequence>
<protein>
    <submittedName>
        <fullName evidence="1">Uncharacterized protein</fullName>
    </submittedName>
</protein>
<name>A0A9D2HK97_9FIRM</name>
<accession>A0A9D2HK97</accession>
<reference evidence="1" key="2">
    <citation type="submission" date="2021-04" db="EMBL/GenBank/DDBJ databases">
        <authorList>
            <person name="Gilroy R."/>
        </authorList>
    </citation>
    <scope>NUCLEOTIDE SEQUENCE</scope>
    <source>
        <strain evidence="1">CHK178-16964</strain>
    </source>
</reference>
<dbReference type="Proteomes" id="UP000823900">
    <property type="component" value="Unassembled WGS sequence"/>
</dbReference>
<gene>
    <name evidence="1" type="ORF">IAA07_12690</name>
</gene>
<evidence type="ECO:0000313" key="1">
    <source>
        <dbReference type="EMBL" id="HJA72407.1"/>
    </source>
</evidence>
<proteinExistence type="predicted"/>
<organism evidence="1 2">
    <name type="scientific">Candidatus Lachnoclostridium stercoravium</name>
    <dbReference type="NCBI Taxonomy" id="2838633"/>
    <lineage>
        <taxon>Bacteria</taxon>
        <taxon>Bacillati</taxon>
        <taxon>Bacillota</taxon>
        <taxon>Clostridia</taxon>
        <taxon>Lachnospirales</taxon>
        <taxon>Lachnospiraceae</taxon>
    </lineage>
</organism>
<dbReference type="EMBL" id="DWZA01000104">
    <property type="protein sequence ID" value="HJA72407.1"/>
    <property type="molecule type" value="Genomic_DNA"/>
</dbReference>